<accession>A0ABT3MW53</accession>
<dbReference type="RefSeq" id="WP_262568434.1">
    <property type="nucleotide sequence ID" value="NZ_JAPFCC010000001.1"/>
</dbReference>
<dbReference type="Proteomes" id="UP001209854">
    <property type="component" value="Unassembled WGS sequence"/>
</dbReference>
<feature type="domain" description="Transcriptional regulator SutA RNAP-binding" evidence="2">
    <location>
        <begin position="19"/>
        <end position="41"/>
    </location>
</feature>
<dbReference type="Pfam" id="PF20661">
    <property type="entry name" value="SutA-RBD"/>
    <property type="match status" value="1"/>
</dbReference>
<proteinExistence type="predicted"/>
<evidence type="ECO:0000313" key="4">
    <source>
        <dbReference type="Proteomes" id="UP001209854"/>
    </source>
</evidence>
<dbReference type="EMBL" id="JAPFCC010000001">
    <property type="protein sequence ID" value="MCW7553616.1"/>
    <property type="molecule type" value="Genomic_DNA"/>
</dbReference>
<dbReference type="InterPro" id="IPR049191">
    <property type="entry name" value="SutA_RBD"/>
</dbReference>
<reference evidence="3 4" key="1">
    <citation type="submission" date="2022-10" db="EMBL/GenBank/DDBJ databases">
        <title>High-quality genome sequences of two octocoral-associated bacteria, Endozoicomonas euniceicola EF212 and Endozoicomonas gorgoniicola PS125.</title>
        <authorList>
            <person name="Chiou Y.-J."/>
            <person name="Chen Y.-H."/>
        </authorList>
    </citation>
    <scope>NUCLEOTIDE SEQUENCE [LARGE SCALE GENOMIC DNA]</scope>
    <source>
        <strain evidence="3 4">PS125</strain>
    </source>
</reference>
<feature type="region of interest" description="Disordered" evidence="1">
    <location>
        <begin position="1"/>
        <end position="21"/>
    </location>
</feature>
<gene>
    <name evidence="3" type="ORF">NX722_13465</name>
</gene>
<evidence type="ECO:0000259" key="2">
    <source>
        <dbReference type="Pfam" id="PF20661"/>
    </source>
</evidence>
<keyword evidence="4" id="KW-1185">Reference proteome</keyword>
<name>A0ABT3MW53_9GAMM</name>
<protein>
    <recommendedName>
        <fullName evidence="2">Transcriptional regulator SutA RNAP-binding domain-containing protein</fullName>
    </recommendedName>
</protein>
<organism evidence="3 4">
    <name type="scientific">Endozoicomonas gorgoniicola</name>
    <dbReference type="NCBI Taxonomy" id="1234144"/>
    <lineage>
        <taxon>Bacteria</taxon>
        <taxon>Pseudomonadati</taxon>
        <taxon>Pseudomonadota</taxon>
        <taxon>Gammaproteobacteria</taxon>
        <taxon>Oceanospirillales</taxon>
        <taxon>Endozoicomonadaceae</taxon>
        <taxon>Endozoicomonas</taxon>
    </lineage>
</organism>
<comment type="caution">
    <text evidence="3">The sequence shown here is derived from an EMBL/GenBank/DDBJ whole genome shotgun (WGS) entry which is preliminary data.</text>
</comment>
<evidence type="ECO:0000256" key="1">
    <source>
        <dbReference type="SAM" id="MobiDB-lite"/>
    </source>
</evidence>
<sequence>MWQHETEHSKSPSCQEDKRQQIDRKVKAFLARGGKITVLPAPKVKAPNAYRVSVKGDDL</sequence>
<evidence type="ECO:0000313" key="3">
    <source>
        <dbReference type="EMBL" id="MCW7553616.1"/>
    </source>
</evidence>